<keyword evidence="2" id="KW-1185">Reference proteome</keyword>
<evidence type="ECO:0000313" key="2">
    <source>
        <dbReference type="Proteomes" id="UP001157502"/>
    </source>
</evidence>
<gene>
    <name evidence="1" type="ORF">DPEC_G00059890</name>
</gene>
<dbReference type="Proteomes" id="UP001157502">
    <property type="component" value="Chromosome 5"/>
</dbReference>
<name>A0ACC2H6S0_DALPE</name>
<protein>
    <submittedName>
        <fullName evidence="1">Uncharacterized protein</fullName>
    </submittedName>
</protein>
<proteinExistence type="predicted"/>
<reference evidence="1" key="1">
    <citation type="submission" date="2021-05" db="EMBL/GenBank/DDBJ databases">
        <authorList>
            <person name="Pan Q."/>
            <person name="Jouanno E."/>
            <person name="Zahm M."/>
            <person name="Klopp C."/>
            <person name="Cabau C."/>
            <person name="Louis A."/>
            <person name="Berthelot C."/>
            <person name="Parey E."/>
            <person name="Roest Crollius H."/>
            <person name="Montfort J."/>
            <person name="Robinson-Rechavi M."/>
            <person name="Bouchez O."/>
            <person name="Lampietro C."/>
            <person name="Lopez Roques C."/>
            <person name="Donnadieu C."/>
            <person name="Postlethwait J."/>
            <person name="Bobe J."/>
            <person name="Dillon D."/>
            <person name="Chandos A."/>
            <person name="von Hippel F."/>
            <person name="Guiguen Y."/>
        </authorList>
    </citation>
    <scope>NUCLEOTIDE SEQUENCE</scope>
    <source>
        <strain evidence="1">YG-Jan2019</strain>
    </source>
</reference>
<sequence length="102" mass="11365">MAQMRAPVIALLVILAVGLFANSEAQQGCCMSYSSGRRIVINRIRGYSIQTMKQRCNINAIIFHLVNGGNVCVNPSQGWVMEYIRNLREKAIQLNKIKSPAN</sequence>
<accession>A0ACC2H6S0</accession>
<dbReference type="EMBL" id="CM055732">
    <property type="protein sequence ID" value="KAJ8011596.1"/>
    <property type="molecule type" value="Genomic_DNA"/>
</dbReference>
<organism evidence="1 2">
    <name type="scientific">Dallia pectoralis</name>
    <name type="common">Alaska blackfish</name>
    <dbReference type="NCBI Taxonomy" id="75939"/>
    <lineage>
        <taxon>Eukaryota</taxon>
        <taxon>Metazoa</taxon>
        <taxon>Chordata</taxon>
        <taxon>Craniata</taxon>
        <taxon>Vertebrata</taxon>
        <taxon>Euteleostomi</taxon>
        <taxon>Actinopterygii</taxon>
        <taxon>Neopterygii</taxon>
        <taxon>Teleostei</taxon>
        <taxon>Protacanthopterygii</taxon>
        <taxon>Esociformes</taxon>
        <taxon>Umbridae</taxon>
        <taxon>Dallia</taxon>
    </lineage>
</organism>
<evidence type="ECO:0000313" key="1">
    <source>
        <dbReference type="EMBL" id="KAJ8011596.1"/>
    </source>
</evidence>
<comment type="caution">
    <text evidence="1">The sequence shown here is derived from an EMBL/GenBank/DDBJ whole genome shotgun (WGS) entry which is preliminary data.</text>
</comment>